<dbReference type="RefSeq" id="WP_284915976.1">
    <property type="nucleotide sequence ID" value="NZ_CP126980.1"/>
</dbReference>
<proteinExistence type="inferred from homology"/>
<dbReference type="Proteomes" id="UP001240150">
    <property type="component" value="Chromosome"/>
</dbReference>
<dbReference type="Pfam" id="PF08240">
    <property type="entry name" value="ADH_N"/>
    <property type="match status" value="1"/>
</dbReference>
<reference evidence="7 8" key="1">
    <citation type="submission" date="2023-06" db="EMBL/GenBank/DDBJ databases">
        <authorList>
            <person name="Yushchuk O."/>
            <person name="Binda E."/>
            <person name="Ruckert-Reed C."/>
            <person name="Fedorenko V."/>
            <person name="Kalinowski J."/>
            <person name="Marinelli F."/>
        </authorList>
    </citation>
    <scope>NUCLEOTIDE SEQUENCE [LARGE SCALE GENOMIC DNA]</scope>
    <source>
        <strain evidence="7 8">NRRL 3884</strain>
    </source>
</reference>
<keyword evidence="8" id="KW-1185">Reference proteome</keyword>
<evidence type="ECO:0000256" key="3">
    <source>
        <dbReference type="ARBA" id="ARBA00022833"/>
    </source>
</evidence>
<evidence type="ECO:0000256" key="1">
    <source>
        <dbReference type="ARBA" id="ARBA00001947"/>
    </source>
</evidence>
<dbReference type="PANTHER" id="PTHR43401">
    <property type="entry name" value="L-THREONINE 3-DEHYDROGENASE"/>
    <property type="match status" value="1"/>
</dbReference>
<dbReference type="SUPFAM" id="SSF50129">
    <property type="entry name" value="GroES-like"/>
    <property type="match status" value="1"/>
</dbReference>
<comment type="similarity">
    <text evidence="5">Belongs to the zinc-containing alcohol dehydrogenase family.</text>
</comment>
<dbReference type="InterPro" id="IPR036291">
    <property type="entry name" value="NAD(P)-bd_dom_sf"/>
</dbReference>
<dbReference type="SMART" id="SM00829">
    <property type="entry name" value="PKS_ER"/>
    <property type="match status" value="1"/>
</dbReference>
<dbReference type="Pfam" id="PF00107">
    <property type="entry name" value="ADH_zinc_N"/>
    <property type="match status" value="2"/>
</dbReference>
<organism evidence="7 8">
    <name type="scientific">Actinoplanes oblitus</name>
    <dbReference type="NCBI Taxonomy" id="3040509"/>
    <lineage>
        <taxon>Bacteria</taxon>
        <taxon>Bacillati</taxon>
        <taxon>Actinomycetota</taxon>
        <taxon>Actinomycetes</taxon>
        <taxon>Micromonosporales</taxon>
        <taxon>Micromonosporaceae</taxon>
        <taxon>Actinoplanes</taxon>
    </lineage>
</organism>
<sequence>MRAVVVDTVRGRPEVREVPQPVAPPGGVVVRVLATGLCRSDWHGWAGHDDDIVFPHVPGHELAGVVAEVGPGVAGWAAGDRVTVPFVCGCGRCQWCRSGQAQVCPEQEQPGFTHWGSFAEYVVLHAADTNLVAVPDQVEFATAASLGCRFATAYRGLAGRARVAGGEWVTVVGVGGVGLSAVMIARALGARVVAVDRNPEALAVAAGIGAEYTLLTGDPVPDDAVRLAEGPVVAASGPSPVAARPVSVGDGPGAVGGRLVSVSDVPGAVAEITGGGSHVTVDAVGNERACADAILSLRRRGRHVQIGLLPPVGGHPRLPMSRVIGWELDVLGSHGMAAADYPAMMRLIEQGVLQPQRLIERTVGLAEAAALLPGFDQATVAGMTMIDPSR</sequence>
<name>A0ABY8WCT2_9ACTN</name>
<dbReference type="InterPro" id="IPR013154">
    <property type="entry name" value="ADH-like_N"/>
</dbReference>
<keyword evidence="2 5" id="KW-0479">Metal-binding</keyword>
<comment type="cofactor">
    <cofactor evidence="1 5">
        <name>Zn(2+)</name>
        <dbReference type="ChEBI" id="CHEBI:29105"/>
    </cofactor>
</comment>
<evidence type="ECO:0000256" key="2">
    <source>
        <dbReference type="ARBA" id="ARBA00022723"/>
    </source>
</evidence>
<evidence type="ECO:0000256" key="4">
    <source>
        <dbReference type="ARBA" id="ARBA00023002"/>
    </source>
</evidence>
<dbReference type="PANTHER" id="PTHR43401:SF5">
    <property type="entry name" value="ALCOHOL DEHYDROGENASE-RELATED"/>
    <property type="match status" value="1"/>
</dbReference>
<dbReference type="InterPro" id="IPR002328">
    <property type="entry name" value="ADH_Zn_CS"/>
</dbReference>
<evidence type="ECO:0000256" key="5">
    <source>
        <dbReference type="RuleBase" id="RU361277"/>
    </source>
</evidence>
<dbReference type="InterPro" id="IPR013149">
    <property type="entry name" value="ADH-like_C"/>
</dbReference>
<dbReference type="PROSITE" id="PS00059">
    <property type="entry name" value="ADH_ZINC"/>
    <property type="match status" value="1"/>
</dbReference>
<accession>A0ABY8WCT2</accession>
<protein>
    <submittedName>
        <fullName evidence="7">Alcohol dehydrogenase catalytic domain-containing protein</fullName>
    </submittedName>
</protein>
<evidence type="ECO:0000313" key="7">
    <source>
        <dbReference type="EMBL" id="WIM94737.1"/>
    </source>
</evidence>
<dbReference type="InterPro" id="IPR020843">
    <property type="entry name" value="ER"/>
</dbReference>
<evidence type="ECO:0000313" key="8">
    <source>
        <dbReference type="Proteomes" id="UP001240150"/>
    </source>
</evidence>
<keyword evidence="4" id="KW-0560">Oxidoreductase</keyword>
<feature type="domain" description="Enoyl reductase (ER)" evidence="6">
    <location>
        <begin position="11"/>
        <end position="386"/>
    </location>
</feature>
<gene>
    <name evidence="7" type="ORF">ACTOB_006784</name>
</gene>
<dbReference type="EMBL" id="CP126980">
    <property type="protein sequence ID" value="WIM94737.1"/>
    <property type="molecule type" value="Genomic_DNA"/>
</dbReference>
<keyword evidence="3 5" id="KW-0862">Zinc</keyword>
<dbReference type="InterPro" id="IPR050129">
    <property type="entry name" value="Zn_alcohol_dh"/>
</dbReference>
<dbReference type="Gene3D" id="3.40.50.720">
    <property type="entry name" value="NAD(P)-binding Rossmann-like Domain"/>
    <property type="match status" value="2"/>
</dbReference>
<dbReference type="InterPro" id="IPR011032">
    <property type="entry name" value="GroES-like_sf"/>
</dbReference>
<dbReference type="SUPFAM" id="SSF51735">
    <property type="entry name" value="NAD(P)-binding Rossmann-fold domains"/>
    <property type="match status" value="1"/>
</dbReference>
<dbReference type="Gene3D" id="3.90.180.10">
    <property type="entry name" value="Medium-chain alcohol dehydrogenases, catalytic domain"/>
    <property type="match status" value="2"/>
</dbReference>
<evidence type="ECO:0000259" key="6">
    <source>
        <dbReference type="SMART" id="SM00829"/>
    </source>
</evidence>